<sequence>MKIDLAVLELTCSRLCHDLISPIGAVNNGLELLEDEQDPELVAEARALAARSARRASILLQAYRCALGNAGNQASFGFGEAIKLARDYLEGGRVTLSGVPAMSPSDLPGGWSKLLLVGVILLSETLPRGGDLALSVTGEGEAARFTITAEGSQIVFADDVKMLLSGDSGAAPLDARNVLAYLTGLVATRLKLKIEASQHGVGRLDFRIL</sequence>
<dbReference type="EMBL" id="JAXCLX010000001">
    <property type="protein sequence ID" value="MDY0870579.1"/>
    <property type="molecule type" value="Genomic_DNA"/>
</dbReference>
<dbReference type="Gene3D" id="1.10.287.130">
    <property type="match status" value="1"/>
</dbReference>
<name>A0ABU5DTB4_9PROT</name>
<accession>A0ABU5DTB4</accession>
<comment type="caution">
    <text evidence="2">The sequence shown here is derived from an EMBL/GenBank/DDBJ whole genome shotgun (WGS) entry which is preliminary data.</text>
</comment>
<dbReference type="Pfam" id="PF10090">
    <property type="entry name" value="HPTransfase"/>
    <property type="match status" value="1"/>
</dbReference>
<evidence type="ECO:0000313" key="2">
    <source>
        <dbReference type="EMBL" id="MDY0870579.1"/>
    </source>
</evidence>
<dbReference type="Proteomes" id="UP001271769">
    <property type="component" value="Unassembled WGS sequence"/>
</dbReference>
<dbReference type="InterPro" id="IPR018762">
    <property type="entry name" value="ChpT_C"/>
</dbReference>
<dbReference type="Gene3D" id="3.30.565.10">
    <property type="entry name" value="Histidine kinase-like ATPase, C-terminal domain"/>
    <property type="match status" value="1"/>
</dbReference>
<gene>
    <name evidence="2" type="ORF">SMD31_01535</name>
</gene>
<dbReference type="RefSeq" id="WP_320498854.1">
    <property type="nucleotide sequence ID" value="NZ_JAXCLX010000001.1"/>
</dbReference>
<dbReference type="InterPro" id="IPR036890">
    <property type="entry name" value="HATPase_C_sf"/>
</dbReference>
<feature type="domain" description="Histidine phosphotransferase ChpT C-terminal" evidence="1">
    <location>
        <begin position="78"/>
        <end position="200"/>
    </location>
</feature>
<evidence type="ECO:0000259" key="1">
    <source>
        <dbReference type="Pfam" id="PF10090"/>
    </source>
</evidence>
<keyword evidence="3" id="KW-1185">Reference proteome</keyword>
<reference evidence="2 3" key="1">
    <citation type="journal article" date="2013" name="Antonie Van Leeuwenhoek">
        <title>Dongia rigui sp. nov., isolated from freshwater of a large wetland in Korea.</title>
        <authorList>
            <person name="Baik K.S."/>
            <person name="Hwang Y.M."/>
            <person name="Choi J.S."/>
            <person name="Kwon J."/>
            <person name="Seong C.N."/>
        </authorList>
    </citation>
    <scope>NUCLEOTIDE SEQUENCE [LARGE SCALE GENOMIC DNA]</scope>
    <source>
        <strain evidence="2 3">04SU4-P</strain>
    </source>
</reference>
<evidence type="ECO:0000313" key="3">
    <source>
        <dbReference type="Proteomes" id="UP001271769"/>
    </source>
</evidence>
<protein>
    <submittedName>
        <fullName evidence="2">Histidine phosphotransferase family protein</fullName>
    </submittedName>
</protein>
<organism evidence="2 3">
    <name type="scientific">Dongia rigui</name>
    <dbReference type="NCBI Taxonomy" id="940149"/>
    <lineage>
        <taxon>Bacteria</taxon>
        <taxon>Pseudomonadati</taxon>
        <taxon>Pseudomonadota</taxon>
        <taxon>Alphaproteobacteria</taxon>
        <taxon>Rhodospirillales</taxon>
        <taxon>Dongiaceae</taxon>
        <taxon>Dongia</taxon>
    </lineage>
</organism>
<proteinExistence type="predicted"/>